<gene>
    <name evidence="4" type="ORF">PGAL8A_00108300</name>
</gene>
<protein>
    <recommendedName>
        <fullName evidence="3">Calponin-homology (CH) domain-containing protein</fullName>
    </recommendedName>
</protein>
<name>A0A1J1GQR0_PLAGA</name>
<feature type="compositionally biased region" description="Basic and acidic residues" evidence="2">
    <location>
        <begin position="701"/>
        <end position="717"/>
    </location>
</feature>
<accession>A0A1J1GQR0</accession>
<dbReference type="Proteomes" id="UP000220797">
    <property type="component" value="Unassembled WGS sequence"/>
</dbReference>
<evidence type="ECO:0000259" key="3">
    <source>
        <dbReference type="PROSITE" id="PS50021"/>
    </source>
</evidence>
<feature type="coiled-coil region" evidence="1">
    <location>
        <begin position="501"/>
        <end position="528"/>
    </location>
</feature>
<comment type="caution">
    <text evidence="4">The sequence shown here is derived from an EMBL/GenBank/DDBJ whole genome shotgun (WGS) entry which is preliminary data.</text>
</comment>
<evidence type="ECO:0000256" key="1">
    <source>
        <dbReference type="SAM" id="Coils"/>
    </source>
</evidence>
<dbReference type="OrthoDB" id="370524at2759"/>
<feature type="region of interest" description="Disordered" evidence="2">
    <location>
        <begin position="411"/>
        <end position="491"/>
    </location>
</feature>
<proteinExistence type="predicted"/>
<dbReference type="VEuPathDB" id="PlasmoDB:PGAL8A_00108300"/>
<dbReference type="AlphaFoldDB" id="A0A1J1GQR0"/>
<dbReference type="InterPro" id="IPR036872">
    <property type="entry name" value="CH_dom_sf"/>
</dbReference>
<dbReference type="SUPFAM" id="SSF47576">
    <property type="entry name" value="Calponin-homology domain, CH-domain"/>
    <property type="match status" value="1"/>
</dbReference>
<feature type="domain" description="Calponin-homology (CH)" evidence="3">
    <location>
        <begin position="37"/>
        <end position="145"/>
    </location>
</feature>
<feature type="compositionally biased region" description="Basic and acidic residues" evidence="2">
    <location>
        <begin position="425"/>
        <end position="484"/>
    </location>
</feature>
<dbReference type="Gene3D" id="1.10.418.10">
    <property type="entry name" value="Calponin-like domain"/>
    <property type="match status" value="1"/>
</dbReference>
<keyword evidence="5" id="KW-1185">Reference proteome</keyword>
<feature type="region of interest" description="Disordered" evidence="2">
    <location>
        <begin position="696"/>
        <end position="717"/>
    </location>
</feature>
<evidence type="ECO:0000313" key="5">
    <source>
        <dbReference type="Proteomes" id="UP000220797"/>
    </source>
</evidence>
<dbReference type="GeneID" id="39729609"/>
<sequence length="717" mass="85789">MKILKFENKGKVYNEITKCTPYAKDKETLYKTKYLKIHSFSVVIDWLNSLLICSRILNENNLYEEIKDGLIILRLIKVYNPEVEIRGIFIKAIKKKCAIKNLEKALSIIYMNNPYYYSMVSSIDIYEKKKKKVNMLLLQLFDRFEFQNLKKISIPLLNWYNHTLKKFSLPLSHETMNDPFNVLNNKNKIYYNNEINDISFSRDHKDKNEKYLNYLKKQKKVFKTFASYVLFKDEQECNEMPHIVNEFSDCLKILLIFYRYGYFTREEFKNINNIDIRNNFFILQSLLRKLNIPIIFNNAYLNNPCEIAIILQLKYIQYFIHNNGYEKAIDLKKENYNVNFLLNQKNRLTNIKLKDVLDNNFKSKYNDYEIFDKNFNLKTYIRKDFEENNKQNNQKNNIKLQNKKKNIDVNVETKTDIENNETMDENEKGQNEIIGDNKSKIDYSETESSGKENSETERSGKENSETERSGKENSETESSGKENSETEFCVNRGNEKNSRIIKNIKNQNERLTIKTNERENEIEQISSEEKKNKKTYETKKETKKKNKEINEYIEKEIFKETPRKEIRKIFYEKIKEYMNGDKANINERIKYKIIDSTKKKDEVIQAETRKMTKFKVENDKKKQIEINHENIPLNIKGKHHIGNKQKVEIFKNNKYITINKDEKKEKITLKLENKSVPIKKPLNLIDDYRSKIKQNNQKNFLKNDAHKDKKNETILSK</sequence>
<evidence type="ECO:0000256" key="2">
    <source>
        <dbReference type="SAM" id="MobiDB-lite"/>
    </source>
</evidence>
<organism evidence="4 5">
    <name type="scientific">Plasmodium gallinaceum</name>
    <dbReference type="NCBI Taxonomy" id="5849"/>
    <lineage>
        <taxon>Eukaryota</taxon>
        <taxon>Sar</taxon>
        <taxon>Alveolata</taxon>
        <taxon>Apicomplexa</taxon>
        <taxon>Aconoidasida</taxon>
        <taxon>Haemosporida</taxon>
        <taxon>Plasmodiidae</taxon>
        <taxon>Plasmodium</taxon>
        <taxon>Plasmodium (Haemamoeba)</taxon>
    </lineage>
</organism>
<dbReference type="InterPro" id="IPR001715">
    <property type="entry name" value="CH_dom"/>
</dbReference>
<evidence type="ECO:0000313" key="4">
    <source>
        <dbReference type="EMBL" id="CRG93378.1"/>
    </source>
</evidence>
<reference evidence="4" key="1">
    <citation type="submission" date="2015-04" db="EMBL/GenBank/DDBJ databases">
        <authorList>
            <consortium name="Pathogen Informatics"/>
        </authorList>
    </citation>
    <scope>NUCLEOTIDE SEQUENCE [LARGE SCALE GENOMIC DNA]</scope>
    <source>
        <strain evidence="4">8A</strain>
    </source>
</reference>
<dbReference type="Pfam" id="PF00307">
    <property type="entry name" value="CH"/>
    <property type="match status" value="1"/>
</dbReference>
<dbReference type="EMBL" id="CVMV01000015">
    <property type="protein sequence ID" value="CRG93378.1"/>
    <property type="molecule type" value="Genomic_DNA"/>
</dbReference>
<keyword evidence="1" id="KW-0175">Coiled coil</keyword>
<dbReference type="PROSITE" id="PS50021">
    <property type="entry name" value="CH"/>
    <property type="match status" value="1"/>
</dbReference>
<dbReference type="RefSeq" id="XP_028526200.1">
    <property type="nucleotide sequence ID" value="XM_028673577.1"/>
</dbReference>